<name>A0A7V8FI70_STEMA</name>
<protein>
    <submittedName>
        <fullName evidence="1">Uncharacterized protein</fullName>
    </submittedName>
</protein>
<reference evidence="2" key="1">
    <citation type="journal article" date="2020" name="MBio">
        <title>Horizontal gene transfer to a defensive symbiont with a reduced genome amongst a multipartite beetle microbiome.</title>
        <authorList>
            <person name="Waterworth S.C."/>
            <person name="Florez L.V."/>
            <person name="Rees E.R."/>
            <person name="Hertweck C."/>
            <person name="Kaltenpoth M."/>
            <person name="Kwan J.C."/>
        </authorList>
    </citation>
    <scope>NUCLEOTIDE SEQUENCE [LARGE SCALE GENOMIC DNA]</scope>
</reference>
<proteinExistence type="predicted"/>
<dbReference type="EMBL" id="WNDS01000002">
    <property type="protein sequence ID" value="KAF1016208.1"/>
    <property type="molecule type" value="Genomic_DNA"/>
</dbReference>
<organism evidence="1 2">
    <name type="scientific">Stenotrophomonas maltophilia</name>
    <name type="common">Pseudomonas maltophilia</name>
    <name type="synonym">Xanthomonas maltophilia</name>
    <dbReference type="NCBI Taxonomy" id="40324"/>
    <lineage>
        <taxon>Bacteria</taxon>
        <taxon>Pseudomonadati</taxon>
        <taxon>Pseudomonadota</taxon>
        <taxon>Gammaproteobacteria</taxon>
        <taxon>Lysobacterales</taxon>
        <taxon>Lysobacteraceae</taxon>
        <taxon>Stenotrophomonas</taxon>
        <taxon>Stenotrophomonas maltophilia group</taxon>
    </lineage>
</organism>
<sequence>MNERMLETLVVELEATRTAVSVLASEMRSRDPEAAKRLADALQAIRIAPSAHSPQIRSEARKLLLG</sequence>
<accession>A0A7V8FI70</accession>
<gene>
    <name evidence="1" type="ORF">GAK31_01697</name>
</gene>
<dbReference type="AlphaFoldDB" id="A0A7V8FI70"/>
<comment type="caution">
    <text evidence="1">The sequence shown here is derived from an EMBL/GenBank/DDBJ whole genome shotgun (WGS) entry which is preliminary data.</text>
</comment>
<evidence type="ECO:0000313" key="2">
    <source>
        <dbReference type="Proteomes" id="UP000487117"/>
    </source>
</evidence>
<dbReference type="Proteomes" id="UP000487117">
    <property type="component" value="Unassembled WGS sequence"/>
</dbReference>
<evidence type="ECO:0000313" key="1">
    <source>
        <dbReference type="EMBL" id="KAF1016208.1"/>
    </source>
</evidence>